<dbReference type="SUPFAM" id="SSF53146">
    <property type="entry name" value="Nitrogenase accessory factor-like"/>
    <property type="match status" value="1"/>
</dbReference>
<dbReference type="OrthoDB" id="9797941at2"/>
<dbReference type="Proteomes" id="UP000283458">
    <property type="component" value="Unassembled WGS sequence"/>
</dbReference>
<keyword evidence="2" id="KW-1185">Reference proteome</keyword>
<protein>
    <submittedName>
        <fullName evidence="1">Nitrogen fixation protein</fullName>
    </submittedName>
</protein>
<sequence length="116" mass="12036">MRFAVASQNYRTVTPHAGRTRRFLLFDAVSGSQPVECGRLDHPPEMTLHAFTGGPHPLDMIDVVIAGSAGTGVVARLRERGVIALSTTETDPSIAVSALLDGTLPPGGGHDGCACG</sequence>
<dbReference type="AlphaFoldDB" id="A0A418VN69"/>
<evidence type="ECO:0000313" key="1">
    <source>
        <dbReference type="EMBL" id="RJF77527.1"/>
    </source>
</evidence>
<comment type="caution">
    <text evidence="1">The sequence shown here is derived from an EMBL/GenBank/DDBJ whole genome shotgun (WGS) entry which is preliminary data.</text>
</comment>
<dbReference type="InterPro" id="IPR036105">
    <property type="entry name" value="DiNase_FeMo-co_biosyn_sf"/>
</dbReference>
<accession>A0A418VN69</accession>
<reference evidence="1 2" key="1">
    <citation type="submission" date="2018-09" db="EMBL/GenBank/DDBJ databases">
        <authorList>
            <person name="Zhu H."/>
        </authorList>
    </citation>
    <scope>NUCLEOTIDE SEQUENCE [LARGE SCALE GENOMIC DNA]</scope>
    <source>
        <strain evidence="1 2">K2W22B-5</strain>
    </source>
</reference>
<organism evidence="1 2">
    <name type="scientific">Azospirillum cavernae</name>
    <dbReference type="NCBI Taxonomy" id="2320860"/>
    <lineage>
        <taxon>Bacteria</taxon>
        <taxon>Pseudomonadati</taxon>
        <taxon>Pseudomonadota</taxon>
        <taxon>Alphaproteobacteria</taxon>
        <taxon>Rhodospirillales</taxon>
        <taxon>Azospirillaceae</taxon>
        <taxon>Azospirillum</taxon>
    </lineage>
</organism>
<gene>
    <name evidence="1" type="ORF">D3877_27585</name>
</gene>
<name>A0A418VN69_9PROT</name>
<proteinExistence type="predicted"/>
<dbReference type="Gene3D" id="3.30.420.130">
    <property type="entry name" value="Dinitrogenase iron-molybdenum cofactor biosynthesis domain"/>
    <property type="match status" value="1"/>
</dbReference>
<dbReference type="EMBL" id="QYUL01000005">
    <property type="protein sequence ID" value="RJF77527.1"/>
    <property type="molecule type" value="Genomic_DNA"/>
</dbReference>
<dbReference type="RefSeq" id="WP_119833971.1">
    <property type="nucleotide sequence ID" value="NZ_QYUL01000005.1"/>
</dbReference>
<evidence type="ECO:0000313" key="2">
    <source>
        <dbReference type="Proteomes" id="UP000283458"/>
    </source>
</evidence>